<dbReference type="GO" id="GO:0072686">
    <property type="term" value="C:mitotic spindle"/>
    <property type="evidence" value="ECO:0007669"/>
    <property type="project" value="TreeGrafter"/>
</dbReference>
<dbReference type="PANTHER" id="PTHR28573:SF1">
    <property type="entry name" value="SPINDLE AND KINETOCHORE-ASSOCIATED PROTEIN 1"/>
    <property type="match status" value="1"/>
</dbReference>
<comment type="caution">
    <text evidence="6">The sequence shown here is derived from an EMBL/GenBank/DDBJ whole genome shotgun (WGS) entry which is preliminary data.</text>
</comment>
<evidence type="ECO:0000256" key="1">
    <source>
        <dbReference type="ARBA" id="ARBA00006836"/>
    </source>
</evidence>
<keyword evidence="2 5" id="KW-0175">Coiled coil</keyword>
<organism evidence="6 7">
    <name type="scientific">Cephalopterus ornatus</name>
    <name type="common">Amazonian umbrellabird</name>
    <dbReference type="NCBI Taxonomy" id="114276"/>
    <lineage>
        <taxon>Eukaryota</taxon>
        <taxon>Metazoa</taxon>
        <taxon>Chordata</taxon>
        <taxon>Craniata</taxon>
        <taxon>Vertebrata</taxon>
        <taxon>Euteleostomi</taxon>
        <taxon>Archelosauria</taxon>
        <taxon>Archosauria</taxon>
        <taxon>Dinosauria</taxon>
        <taxon>Saurischia</taxon>
        <taxon>Theropoda</taxon>
        <taxon>Coelurosauria</taxon>
        <taxon>Aves</taxon>
        <taxon>Neognathae</taxon>
        <taxon>Neoaves</taxon>
        <taxon>Telluraves</taxon>
        <taxon>Australaves</taxon>
        <taxon>Passeriformes</taxon>
        <taxon>Cotingidae</taxon>
        <taxon>Cephalopterus</taxon>
    </lineage>
</organism>
<evidence type="ECO:0000256" key="4">
    <source>
        <dbReference type="ARBA" id="ARBA00047202"/>
    </source>
</evidence>
<dbReference type="Gene3D" id="6.10.250.1370">
    <property type="match status" value="1"/>
</dbReference>
<sequence>MESTVMEDLCLHINSKISDIKKNFHFKKIGEEERLKRLLHNIGKDIIVLYDLLNKMENEVSQQEKLTHLLQELQQAAERDLKEAKDLLVHIPPDLPKPTRNCIIVPTVKQEEQKKVAEPEPAKKPEKKKRVIKEIPLLMAEEYEVVPVYLKGRLACDQINAVVEEMNKAVLGKYEIMHQPLKSLSFAARNLYNRFMQEETKDTKGEYFIVEADIKMFTQLKMDKRFHSILCILRHCRRVREVRGSKLVRYII</sequence>
<evidence type="ECO:0000313" key="7">
    <source>
        <dbReference type="Proteomes" id="UP000543364"/>
    </source>
</evidence>
<dbReference type="GO" id="GO:0051301">
    <property type="term" value="P:cell division"/>
    <property type="evidence" value="ECO:0007669"/>
    <property type="project" value="InterPro"/>
</dbReference>
<gene>
    <name evidence="6" type="primary">Ska1</name>
    <name evidence="6" type="ORF">CEPORN_R14806</name>
</gene>
<dbReference type="GO" id="GO:0000278">
    <property type="term" value="P:mitotic cell cycle"/>
    <property type="evidence" value="ECO:0007669"/>
    <property type="project" value="TreeGrafter"/>
</dbReference>
<reference evidence="6 7" key="1">
    <citation type="submission" date="2019-09" db="EMBL/GenBank/DDBJ databases">
        <title>Bird 10,000 Genomes (B10K) Project - Family phase.</title>
        <authorList>
            <person name="Zhang G."/>
        </authorList>
    </citation>
    <scope>NUCLEOTIDE SEQUENCE [LARGE SCALE GENOMIC DNA]</scope>
    <source>
        <strain evidence="6">B10K-DU-001-01</strain>
        <tissue evidence="6">Muscle</tissue>
    </source>
</reference>
<evidence type="ECO:0000256" key="3">
    <source>
        <dbReference type="ARBA" id="ARBA00047182"/>
    </source>
</evidence>
<accession>A0A7K5U7D0</accession>
<dbReference type="GO" id="GO:0005876">
    <property type="term" value="C:spindle microtubule"/>
    <property type="evidence" value="ECO:0007669"/>
    <property type="project" value="TreeGrafter"/>
</dbReference>
<evidence type="ECO:0000256" key="2">
    <source>
        <dbReference type="ARBA" id="ARBA00023054"/>
    </source>
</evidence>
<dbReference type="Gene3D" id="1.10.10.1890">
    <property type="entry name" value="Ska1 microtubule binding domain-like"/>
    <property type="match status" value="1"/>
</dbReference>
<dbReference type="AlphaFoldDB" id="A0A7K5U7D0"/>
<dbReference type="GO" id="GO:0031110">
    <property type="term" value="P:regulation of microtubule polymerization or depolymerization"/>
    <property type="evidence" value="ECO:0007669"/>
    <property type="project" value="TreeGrafter"/>
</dbReference>
<feature type="non-terminal residue" evidence="6">
    <location>
        <position position="252"/>
    </location>
</feature>
<dbReference type="GO" id="GO:0008017">
    <property type="term" value="F:microtubule binding"/>
    <property type="evidence" value="ECO:0007669"/>
    <property type="project" value="InterPro"/>
</dbReference>
<dbReference type="InterPro" id="IPR009829">
    <property type="entry name" value="SKA1"/>
</dbReference>
<dbReference type="Pfam" id="PF07160">
    <property type="entry name" value="SKA1"/>
    <property type="match status" value="1"/>
</dbReference>
<dbReference type="Proteomes" id="UP000543364">
    <property type="component" value="Unassembled WGS sequence"/>
</dbReference>
<protein>
    <recommendedName>
        <fullName evidence="3">SKA complex subunit 1</fullName>
    </recommendedName>
    <alternativeName>
        <fullName evidence="4">Spindle and kinetochore-associated protein 1</fullName>
    </alternativeName>
</protein>
<dbReference type="FunFam" id="1.10.10.1890:FF:000002">
    <property type="entry name" value="Spindle and kinetochore-associated protein 1"/>
    <property type="match status" value="1"/>
</dbReference>
<dbReference type="GO" id="GO:0000940">
    <property type="term" value="C:outer kinetochore"/>
    <property type="evidence" value="ECO:0007669"/>
    <property type="project" value="TreeGrafter"/>
</dbReference>
<dbReference type="EMBL" id="VZRE01008270">
    <property type="protein sequence ID" value="NWU11731.1"/>
    <property type="molecule type" value="Genomic_DNA"/>
</dbReference>
<evidence type="ECO:0000256" key="5">
    <source>
        <dbReference type="SAM" id="Coils"/>
    </source>
</evidence>
<dbReference type="PANTHER" id="PTHR28573">
    <property type="entry name" value="SPINDLE AND KINETOCHORE-ASSOCIATED PROTEIN 1"/>
    <property type="match status" value="1"/>
</dbReference>
<feature type="coiled-coil region" evidence="5">
    <location>
        <begin position="53"/>
        <end position="83"/>
    </location>
</feature>
<name>A0A7K5U7D0_CEPOR</name>
<keyword evidence="7" id="KW-1185">Reference proteome</keyword>
<comment type="similarity">
    <text evidence="1">Belongs to the SKA1 family.</text>
</comment>
<evidence type="ECO:0000313" key="6">
    <source>
        <dbReference type="EMBL" id="NWU11731.1"/>
    </source>
</evidence>
<dbReference type="GO" id="GO:0007059">
    <property type="term" value="P:chromosome segregation"/>
    <property type="evidence" value="ECO:0007669"/>
    <property type="project" value="InterPro"/>
</dbReference>
<proteinExistence type="inferred from homology"/>
<feature type="non-terminal residue" evidence="6">
    <location>
        <position position="1"/>
    </location>
</feature>
<dbReference type="InterPro" id="IPR042031">
    <property type="entry name" value="SKA1_MBD_sf"/>
</dbReference>